<reference evidence="1" key="3">
    <citation type="submission" date="2025-08" db="UniProtKB">
        <authorList>
            <consortium name="Ensembl"/>
        </authorList>
    </citation>
    <scope>IDENTIFICATION</scope>
    <source>
        <strain evidence="1">HSOK</strain>
    </source>
</reference>
<accession>A0A3P9JT18</accession>
<reference evidence="1" key="4">
    <citation type="submission" date="2025-09" db="UniProtKB">
        <authorList>
            <consortium name="Ensembl"/>
        </authorList>
    </citation>
    <scope>IDENTIFICATION</scope>
    <source>
        <strain evidence="1">HSOK</strain>
    </source>
</reference>
<sequence length="90" mass="10251">MERRNAGLALSLQRADKEIFMYLHCEKRSNCTAESCPCPRKKIQQSFLSQLKEKPHTCSPSCTYQSLAILIEKGEMKKDDGNETSVQKRG</sequence>
<name>A0A3P9JT18_ORYLA</name>
<reference key="1">
    <citation type="journal article" date="2007" name="Nature">
        <title>The medaka draft genome and insights into vertebrate genome evolution.</title>
        <authorList>
            <person name="Kasahara M."/>
            <person name="Naruse K."/>
            <person name="Sasaki S."/>
            <person name="Nakatani Y."/>
            <person name="Qu W."/>
            <person name="Ahsan B."/>
            <person name="Yamada T."/>
            <person name="Nagayasu Y."/>
            <person name="Doi K."/>
            <person name="Kasai Y."/>
            <person name="Jindo T."/>
            <person name="Kobayashi D."/>
            <person name="Shimada A."/>
            <person name="Toyoda A."/>
            <person name="Kuroki Y."/>
            <person name="Fujiyama A."/>
            <person name="Sasaki T."/>
            <person name="Shimizu A."/>
            <person name="Asakawa S."/>
            <person name="Shimizu N."/>
            <person name="Hashimoto S."/>
            <person name="Yang J."/>
            <person name="Lee Y."/>
            <person name="Matsushima K."/>
            <person name="Sugano S."/>
            <person name="Sakaizumi M."/>
            <person name="Narita T."/>
            <person name="Ohishi K."/>
            <person name="Haga S."/>
            <person name="Ohta F."/>
            <person name="Nomoto H."/>
            <person name="Nogata K."/>
            <person name="Morishita T."/>
            <person name="Endo T."/>
            <person name="Shin-I T."/>
            <person name="Takeda H."/>
            <person name="Morishita S."/>
            <person name="Kohara Y."/>
        </authorList>
    </citation>
    <scope>NUCLEOTIDE SEQUENCE [LARGE SCALE GENOMIC DNA]</scope>
    <source>
        <strain>Hd-rR</strain>
    </source>
</reference>
<reference evidence="1 2" key="2">
    <citation type="submission" date="2017-04" db="EMBL/GenBank/DDBJ databases">
        <title>CpG methylation of centromeres and impact of large insertions on vertebrate speciation.</title>
        <authorList>
            <person name="Ichikawa K."/>
            <person name="Yoshimura J."/>
            <person name="Morishita S."/>
        </authorList>
    </citation>
    <scope>NUCLEOTIDE SEQUENCE</scope>
    <source>
        <strain evidence="1 2">HSOK</strain>
    </source>
</reference>
<dbReference type="Ensembl" id="ENSORLT00015029508.1">
    <property type="protein sequence ID" value="ENSORLP00015035092.1"/>
    <property type="gene ID" value="ENSORLG00015021448.1"/>
</dbReference>
<protein>
    <submittedName>
        <fullName evidence="1">Uncharacterized protein</fullName>
    </submittedName>
</protein>
<dbReference type="AlphaFoldDB" id="A0A3P9JT18"/>
<dbReference type="Proteomes" id="UP000265200">
    <property type="component" value="Chromosome 20"/>
</dbReference>
<proteinExistence type="predicted"/>
<evidence type="ECO:0000313" key="2">
    <source>
        <dbReference type="Proteomes" id="UP000265200"/>
    </source>
</evidence>
<evidence type="ECO:0000313" key="1">
    <source>
        <dbReference type="Ensembl" id="ENSORLP00015035092.1"/>
    </source>
</evidence>
<organism evidence="1 2">
    <name type="scientific">Oryzias latipes</name>
    <name type="common">Japanese rice fish</name>
    <name type="synonym">Japanese killifish</name>
    <dbReference type="NCBI Taxonomy" id="8090"/>
    <lineage>
        <taxon>Eukaryota</taxon>
        <taxon>Metazoa</taxon>
        <taxon>Chordata</taxon>
        <taxon>Craniata</taxon>
        <taxon>Vertebrata</taxon>
        <taxon>Euteleostomi</taxon>
        <taxon>Actinopterygii</taxon>
        <taxon>Neopterygii</taxon>
        <taxon>Teleostei</taxon>
        <taxon>Neoteleostei</taxon>
        <taxon>Acanthomorphata</taxon>
        <taxon>Ovalentaria</taxon>
        <taxon>Atherinomorphae</taxon>
        <taxon>Beloniformes</taxon>
        <taxon>Adrianichthyidae</taxon>
        <taxon>Oryziinae</taxon>
        <taxon>Oryzias</taxon>
    </lineage>
</organism>